<protein>
    <submittedName>
        <fullName evidence="2">Uncharacterized protein</fullName>
    </submittedName>
</protein>
<keyword evidence="1" id="KW-0812">Transmembrane</keyword>
<reference evidence="2" key="1">
    <citation type="journal article" date="2014" name="Int. J. Syst. Evol. Microbiol.">
        <title>Complete genome sequence of Corynebacterium casei LMG S-19264T (=DSM 44701T), isolated from a smear-ripened cheese.</title>
        <authorList>
            <consortium name="US DOE Joint Genome Institute (JGI-PGF)"/>
            <person name="Walter F."/>
            <person name="Albersmeier A."/>
            <person name="Kalinowski J."/>
            <person name="Ruckert C."/>
        </authorList>
    </citation>
    <scope>NUCLEOTIDE SEQUENCE</scope>
    <source>
        <strain evidence="2">KCTC 32501</strain>
    </source>
</reference>
<feature type="transmembrane region" description="Helical" evidence="1">
    <location>
        <begin position="12"/>
        <end position="34"/>
    </location>
</feature>
<evidence type="ECO:0000313" key="2">
    <source>
        <dbReference type="EMBL" id="GHA66917.1"/>
    </source>
</evidence>
<dbReference type="RefSeq" id="WP_189490892.1">
    <property type="nucleotide sequence ID" value="NZ_BMZG01000002.1"/>
</dbReference>
<evidence type="ECO:0000256" key="1">
    <source>
        <dbReference type="SAM" id="Phobius"/>
    </source>
</evidence>
<gene>
    <name evidence="2" type="ORF">GCM10009007_04300</name>
</gene>
<keyword evidence="1" id="KW-0472">Membrane</keyword>
<keyword evidence="3" id="KW-1185">Reference proteome</keyword>
<keyword evidence="1" id="KW-1133">Transmembrane helix</keyword>
<proteinExistence type="predicted"/>
<reference evidence="2" key="2">
    <citation type="submission" date="2020-09" db="EMBL/GenBank/DDBJ databases">
        <authorList>
            <person name="Sun Q."/>
            <person name="Kim S."/>
        </authorList>
    </citation>
    <scope>NUCLEOTIDE SEQUENCE</scope>
    <source>
        <strain evidence="2">KCTC 32501</strain>
    </source>
</reference>
<dbReference type="AlphaFoldDB" id="A0A8J3CG19"/>
<organism evidence="2 3">
    <name type="scientific">Formosimonas limnophila</name>
    <dbReference type="NCBI Taxonomy" id="1384487"/>
    <lineage>
        <taxon>Bacteria</taxon>
        <taxon>Pseudomonadati</taxon>
        <taxon>Pseudomonadota</taxon>
        <taxon>Betaproteobacteria</taxon>
        <taxon>Burkholderiales</taxon>
        <taxon>Burkholderiaceae</taxon>
        <taxon>Formosimonas</taxon>
    </lineage>
</organism>
<dbReference type="Proteomes" id="UP000614287">
    <property type="component" value="Unassembled WGS sequence"/>
</dbReference>
<sequence length="194" mass="21177">MSSLTRVPSKQFGFALATVLILLVIFAGLVVIMLDGQQTKILQSTATIQAAQTEQNSHNTHRACVNHARRVLASDSAINVTWWQSTGAFVQANDTRWADADVFLQGSCLIEAVTDATDTQASWTPKLRITSKLAGGQSVVLEQTEWRYPACVAALPQQCASLSNSVSIKNSTIQWRPSYRLGQPVSVAHRVYGF</sequence>
<accession>A0A8J3CG19</accession>
<dbReference type="EMBL" id="BMZG01000002">
    <property type="protein sequence ID" value="GHA66917.1"/>
    <property type="molecule type" value="Genomic_DNA"/>
</dbReference>
<comment type="caution">
    <text evidence="2">The sequence shown here is derived from an EMBL/GenBank/DDBJ whole genome shotgun (WGS) entry which is preliminary data.</text>
</comment>
<evidence type="ECO:0000313" key="3">
    <source>
        <dbReference type="Proteomes" id="UP000614287"/>
    </source>
</evidence>
<name>A0A8J3CG19_9BURK</name>